<keyword evidence="2" id="KW-1133">Transmembrane helix</keyword>
<dbReference type="AlphaFoldDB" id="A0ABD0M6E1"/>
<accession>A0ABD0M6E1</accession>
<sequence>MFTDEGVIGVEKTKIANPNCDTYSHYTINGNTVIPDIGLVRPILEYGQSVWHPYQKGLCCEIEDVMRRATKMIVSKSNMEHSFVVVTFLLIAAHCVTADGNTTAPAAASSSTLAPAQTTSEAGNPQTTTVADTMSTVTAPPSNDSSTTNVTAAPSNDSSTTEVAADNSTSATAPSGATAPPTATTASTANTTTTTPPSTTTVPSGNTPSTTFTHDQTTTRSPPTTTTADTTKTNSTSPTASPTKSSTPSPTTSTGKPPQISVPDVIISETTLLLANNADLFVELKVKSASNVAVALEGVTLAVFYGNETVAVDFTFTAENKTDTSGFFVQPLDKETLQDMQSAVVTLYNSSDFSNATVKNEGLRDFLIVSSVSSSVEPIKTSVLETLGHTEKPVPVVNRTKLAEINITGPLSLSRCPENASSFVLSPVTMGNDNNCSLETYTTKVEVVVESEDARICEETKVKEVENAVENELVEEINKRCACGMTRELLVGKVWTCKPKIYLKAGLQGIFPAQRAAFYKAYKEWIMSGPTVEVSPGSKIHLVNCTTNCVLAKPAAHSDDKNKNVTVTVAVVLSCIAVFLVIFVAVVIYMRRKRRGILQFRMTRLTEDDDMDDMEDFIGGGGMDENEPSFSNSQYNLTK</sequence>
<reference evidence="3 4" key="1">
    <citation type="journal article" date="2023" name="Sci. Data">
        <title>Genome assembly of the Korean intertidal mud-creeper Batillaria attramentaria.</title>
        <authorList>
            <person name="Patra A.K."/>
            <person name="Ho P.T."/>
            <person name="Jun S."/>
            <person name="Lee S.J."/>
            <person name="Kim Y."/>
            <person name="Won Y.J."/>
        </authorList>
    </citation>
    <scope>NUCLEOTIDE SEQUENCE [LARGE SCALE GENOMIC DNA]</scope>
    <source>
        <strain evidence="3">Wonlab-2016</strain>
    </source>
</reference>
<comment type="caution">
    <text evidence="3">The sequence shown here is derived from an EMBL/GenBank/DDBJ whole genome shotgun (WGS) entry which is preliminary data.</text>
</comment>
<proteinExistence type="predicted"/>
<gene>
    <name evidence="3" type="ORF">BaRGS_00001909</name>
</gene>
<keyword evidence="2" id="KW-0472">Membrane</keyword>
<feature type="compositionally biased region" description="Low complexity" evidence="1">
    <location>
        <begin position="104"/>
        <end position="120"/>
    </location>
</feature>
<evidence type="ECO:0000313" key="3">
    <source>
        <dbReference type="EMBL" id="KAK7507058.1"/>
    </source>
</evidence>
<keyword evidence="2" id="KW-0812">Transmembrane</keyword>
<feature type="compositionally biased region" description="Low complexity" evidence="1">
    <location>
        <begin position="218"/>
        <end position="258"/>
    </location>
</feature>
<feature type="compositionally biased region" description="Low complexity" evidence="1">
    <location>
        <begin position="127"/>
        <end position="139"/>
    </location>
</feature>
<feature type="transmembrane region" description="Helical" evidence="2">
    <location>
        <begin position="567"/>
        <end position="590"/>
    </location>
</feature>
<dbReference type="EMBL" id="JACVVK020000005">
    <property type="protein sequence ID" value="KAK7507058.1"/>
    <property type="molecule type" value="Genomic_DNA"/>
</dbReference>
<name>A0ABD0M6E1_9CAEN</name>
<evidence type="ECO:0000256" key="1">
    <source>
        <dbReference type="SAM" id="MobiDB-lite"/>
    </source>
</evidence>
<evidence type="ECO:0000256" key="2">
    <source>
        <dbReference type="SAM" id="Phobius"/>
    </source>
</evidence>
<organism evidence="3 4">
    <name type="scientific">Batillaria attramentaria</name>
    <dbReference type="NCBI Taxonomy" id="370345"/>
    <lineage>
        <taxon>Eukaryota</taxon>
        <taxon>Metazoa</taxon>
        <taxon>Spiralia</taxon>
        <taxon>Lophotrochozoa</taxon>
        <taxon>Mollusca</taxon>
        <taxon>Gastropoda</taxon>
        <taxon>Caenogastropoda</taxon>
        <taxon>Sorbeoconcha</taxon>
        <taxon>Cerithioidea</taxon>
        <taxon>Batillariidae</taxon>
        <taxon>Batillaria</taxon>
    </lineage>
</organism>
<feature type="region of interest" description="Disordered" evidence="1">
    <location>
        <begin position="104"/>
        <end position="262"/>
    </location>
</feature>
<dbReference type="Proteomes" id="UP001519460">
    <property type="component" value="Unassembled WGS sequence"/>
</dbReference>
<keyword evidence="4" id="KW-1185">Reference proteome</keyword>
<protein>
    <submittedName>
        <fullName evidence="3">Uncharacterized protein</fullName>
    </submittedName>
</protein>
<feature type="compositionally biased region" description="Polar residues" evidence="1">
    <location>
        <begin position="140"/>
        <end position="162"/>
    </location>
</feature>
<feature type="compositionally biased region" description="Low complexity" evidence="1">
    <location>
        <begin position="168"/>
        <end position="211"/>
    </location>
</feature>
<evidence type="ECO:0000313" key="4">
    <source>
        <dbReference type="Proteomes" id="UP001519460"/>
    </source>
</evidence>